<accession>A0A1H3DQK6</accession>
<keyword evidence="7 10" id="KW-0378">Hydrolase</keyword>
<dbReference type="Gene3D" id="3.40.50.300">
    <property type="entry name" value="P-loop containing nucleotide triphosphate hydrolases"/>
    <property type="match status" value="2"/>
</dbReference>
<dbReference type="InterPro" id="IPR027417">
    <property type="entry name" value="P-loop_NTPase"/>
</dbReference>
<comment type="similarity">
    <text evidence="2 10">Belongs to the HsdR family.</text>
</comment>
<dbReference type="InterPro" id="IPR021810">
    <property type="entry name" value="T1RH-like_C"/>
</dbReference>
<dbReference type="AlphaFoldDB" id="A0A1H3DQK6"/>
<keyword evidence="6" id="KW-0255">Endonuclease</keyword>
<keyword evidence="5 10" id="KW-0680">Restriction system</keyword>
<dbReference type="Gene3D" id="3.90.1570.50">
    <property type="match status" value="1"/>
</dbReference>
<evidence type="ECO:0000256" key="2">
    <source>
        <dbReference type="ARBA" id="ARBA00008598"/>
    </source>
</evidence>
<dbReference type="Pfam" id="PF18766">
    <property type="entry name" value="SWI2_SNF2"/>
    <property type="match status" value="1"/>
</dbReference>
<name>A0A1H3DQK6_9RHOB</name>
<comment type="catalytic activity">
    <reaction evidence="1 10">
        <text>Endonucleolytic cleavage of DNA to give random double-stranded fragments with terminal 5'-phosphates, ATP is simultaneously hydrolyzed.</text>
        <dbReference type="EC" id="3.1.21.3"/>
    </reaction>
</comment>
<dbReference type="CDD" id="cd18800">
    <property type="entry name" value="SF2_C_EcoR124I-like"/>
    <property type="match status" value="1"/>
</dbReference>
<dbReference type="Proteomes" id="UP000198539">
    <property type="component" value="Unassembled WGS sequence"/>
</dbReference>
<evidence type="ECO:0000256" key="10">
    <source>
        <dbReference type="RuleBase" id="RU364115"/>
    </source>
</evidence>
<keyword evidence="9 10" id="KW-0238">DNA-binding</keyword>
<keyword evidence="8 10" id="KW-0067">ATP-binding</keyword>
<reference evidence="12 13" key="1">
    <citation type="submission" date="2016-10" db="EMBL/GenBank/DDBJ databases">
        <authorList>
            <person name="de Groot N.N."/>
        </authorList>
    </citation>
    <scope>NUCLEOTIDE SEQUENCE [LARGE SCALE GENOMIC DNA]</scope>
    <source>
        <strain evidence="12 13">CGMCC 1.8894</strain>
    </source>
</reference>
<dbReference type="InterPro" id="IPR004473">
    <property type="entry name" value="Restrct_endonuc_typeI_HsdR"/>
</dbReference>
<evidence type="ECO:0000256" key="7">
    <source>
        <dbReference type="ARBA" id="ARBA00022801"/>
    </source>
</evidence>
<dbReference type="SUPFAM" id="SSF52540">
    <property type="entry name" value="P-loop containing nucleoside triphosphate hydrolases"/>
    <property type="match status" value="1"/>
</dbReference>
<protein>
    <recommendedName>
        <fullName evidence="10">Type I restriction enzyme endonuclease subunit</fullName>
        <shortName evidence="10">R protein</shortName>
        <ecNumber evidence="10">3.1.21.3</ecNumber>
    </recommendedName>
</protein>
<organism evidence="12 13">
    <name type="scientific">Roseicitreum antarcticum</name>
    <dbReference type="NCBI Taxonomy" id="564137"/>
    <lineage>
        <taxon>Bacteria</taxon>
        <taxon>Pseudomonadati</taxon>
        <taxon>Pseudomonadota</taxon>
        <taxon>Alphaproteobacteria</taxon>
        <taxon>Rhodobacterales</taxon>
        <taxon>Paracoccaceae</taxon>
        <taxon>Roseicitreum</taxon>
    </lineage>
</organism>
<comment type="subunit">
    <text evidence="10">The type I restriction/modification system is composed of three polypeptides R, M and S.</text>
</comment>
<evidence type="ECO:0000259" key="11">
    <source>
        <dbReference type="PROSITE" id="PS51192"/>
    </source>
</evidence>
<keyword evidence="13" id="KW-1185">Reference proteome</keyword>
<dbReference type="InterPro" id="IPR055180">
    <property type="entry name" value="HsdR_RecA-like_helicase_dom_2"/>
</dbReference>
<dbReference type="EMBL" id="FNOM01000015">
    <property type="protein sequence ID" value="SDX68378.1"/>
    <property type="molecule type" value="Genomic_DNA"/>
</dbReference>
<dbReference type="GO" id="GO:0005524">
    <property type="term" value="F:ATP binding"/>
    <property type="evidence" value="ECO:0007669"/>
    <property type="project" value="UniProtKB-KW"/>
</dbReference>
<dbReference type="GO" id="GO:0003677">
    <property type="term" value="F:DNA binding"/>
    <property type="evidence" value="ECO:0007669"/>
    <property type="project" value="UniProtKB-KW"/>
</dbReference>
<evidence type="ECO:0000256" key="3">
    <source>
        <dbReference type="ARBA" id="ARBA00022722"/>
    </source>
</evidence>
<dbReference type="Pfam" id="PF04313">
    <property type="entry name" value="HSDR_N"/>
    <property type="match status" value="1"/>
</dbReference>
<dbReference type="Pfam" id="PF11867">
    <property type="entry name" value="T1RH-like_C"/>
    <property type="match status" value="1"/>
</dbReference>
<dbReference type="InterPro" id="IPR014001">
    <property type="entry name" value="Helicase_ATP-bd"/>
</dbReference>
<keyword evidence="4 10" id="KW-0547">Nucleotide-binding</keyword>
<evidence type="ECO:0000256" key="4">
    <source>
        <dbReference type="ARBA" id="ARBA00022741"/>
    </source>
</evidence>
<evidence type="ECO:0000256" key="9">
    <source>
        <dbReference type="ARBA" id="ARBA00023125"/>
    </source>
</evidence>
<dbReference type="PANTHER" id="PTHR30195">
    <property type="entry name" value="TYPE I SITE-SPECIFIC DEOXYRIBONUCLEASE PROTEIN SUBUNIT M AND R"/>
    <property type="match status" value="1"/>
</dbReference>
<gene>
    <name evidence="12" type="ORF">SAMN04488238_11518</name>
</gene>
<evidence type="ECO:0000256" key="6">
    <source>
        <dbReference type="ARBA" id="ARBA00022759"/>
    </source>
</evidence>
<feature type="domain" description="Helicase ATP-binding" evidence="11">
    <location>
        <begin position="325"/>
        <end position="492"/>
    </location>
</feature>
<dbReference type="CDD" id="cd22332">
    <property type="entry name" value="HsdR_N"/>
    <property type="match status" value="1"/>
</dbReference>
<evidence type="ECO:0000313" key="12">
    <source>
        <dbReference type="EMBL" id="SDX68378.1"/>
    </source>
</evidence>
<keyword evidence="3" id="KW-0540">Nuclease</keyword>
<dbReference type="PANTHER" id="PTHR30195:SF15">
    <property type="entry name" value="TYPE I RESTRICTION ENZYME HINDI ENDONUCLEASE SUBUNIT"/>
    <property type="match status" value="1"/>
</dbReference>
<proteinExistence type="inferred from homology"/>
<dbReference type="OrthoDB" id="9758243at2"/>
<dbReference type="GO" id="GO:0009307">
    <property type="term" value="P:DNA restriction-modification system"/>
    <property type="evidence" value="ECO:0007669"/>
    <property type="project" value="UniProtKB-KW"/>
</dbReference>
<dbReference type="STRING" id="564137.SAMN04488238_11518"/>
<dbReference type="GO" id="GO:0009035">
    <property type="term" value="F:type I site-specific deoxyribonuclease activity"/>
    <property type="evidence" value="ECO:0007669"/>
    <property type="project" value="UniProtKB-EC"/>
</dbReference>
<dbReference type="EC" id="3.1.21.3" evidence="10"/>
<evidence type="ECO:0000313" key="13">
    <source>
        <dbReference type="Proteomes" id="UP000198539"/>
    </source>
</evidence>
<dbReference type="SMART" id="SM00487">
    <property type="entry name" value="DEXDc"/>
    <property type="match status" value="1"/>
</dbReference>
<dbReference type="Pfam" id="PF22679">
    <property type="entry name" value="T1R_D3-like"/>
    <property type="match status" value="1"/>
</dbReference>
<comment type="function">
    <text evidence="10">Subunit R is required for both nuclease and ATPase activities, but not for modification.</text>
</comment>
<dbReference type="CDD" id="cd18030">
    <property type="entry name" value="DEXHc_RE_I_HsdR"/>
    <property type="match status" value="1"/>
</dbReference>
<dbReference type="InterPro" id="IPR040980">
    <property type="entry name" value="SWI2_SNF2"/>
</dbReference>
<dbReference type="RefSeq" id="WP_092891942.1">
    <property type="nucleotide sequence ID" value="NZ_CP061500.1"/>
</dbReference>
<evidence type="ECO:0000256" key="1">
    <source>
        <dbReference type="ARBA" id="ARBA00000851"/>
    </source>
</evidence>
<evidence type="ECO:0000256" key="5">
    <source>
        <dbReference type="ARBA" id="ARBA00022747"/>
    </source>
</evidence>
<dbReference type="PROSITE" id="PS51192">
    <property type="entry name" value="HELICASE_ATP_BIND_1"/>
    <property type="match status" value="1"/>
</dbReference>
<sequence length="1071" mass="121786">MTFDAAEKHQSQIPALQLLVALGFTPLSQVDAVRMRGGRLRNVVLDDVLADQVQKINRFTHRGRDYSFDLEDAHEAIRRLKPTPDRQKGLRGTNQDIYDTLVLGTTITKTIQGDSKSYSFRYIDWETPSNNVYHVTAEVSVERTASTQTKRCDIVAYVNGIPFVVIENKRPTESLKKAGSQLIGYQNEDNIPQLFHFAQLLMVMNRVEARYATVGTPRQFWQLWRDEEDRDETIDPLTNRPLTTAEANAVFSGDFAFARAHFEALAAEGQRTITSQDRAIHAMCRPERLLDLIRRFTVFDGGTRKVARHQQFFGIRKAVERVRQFGLDGRRKGGVIWHTQGSGKSLTMVMLGRSLALDKLIPNPRILIVTDRDDLDKQIKDTFKSCELEPVRATSGAHLIDLIRNRTPLVTTIINKFDTAAKAAEHVDEDANVFVLVDESHRSQTGRYGGHSQFATRMRRLLPNACYLGFTGTPLLKKEKNTLSTFGGLIHKYAIDEAVADGAVVPLLYEGRLVEQEVNGGVIDRWFEKISEGLTENQKADLKRKFSRMDALSKTGQAIRAKAFDISEHFRQHWQGTGFKAQLVAPSKAAAVRFKEVLDEIGHVTSEIVISPPDDNEGNEEVDKESKDIVRVFWARMMARYKTEDEYTRQIIEAFKGSSDPEILIVVSKLLTGFDAPRNTVLYVCKSLREHNLLQAIARVNRLYEDGATEKQFGFIIDYEGLLGELDTALTTYSAFEGFDAADLAGTVHDVREEIRKLPQLHDQLWDLFKPVKNKKDMEQFEQFLADEAIRQEFYEKLKAFSRCLHISLSSDKLFDVFDEGKIDAMKRDWKQFSELRRSVQLRYQETVDVKEFEPKIQKLLDDHVVAMPAETIIEMVNINDPDALKAVVEETGVTEASRADRIASATRRAITEKMDEDPTFYRSFSELLEATIRDYRAKRISERDYLKNVVDLASKIARKDRGREVPEAIKGNDDGQAFFGILEGTLATDDGTPINSDEVASIALTIIDIIKSHHIVDVWSNDIAQNKMRNAIDDYFFDVLRDERGIELTHEVMDDLELKIMDLARARFPG</sequence>
<dbReference type="NCBIfam" id="TIGR00348">
    <property type="entry name" value="hsdR"/>
    <property type="match status" value="1"/>
</dbReference>
<dbReference type="InterPro" id="IPR007409">
    <property type="entry name" value="Restrct_endonuc_type1_HsdR_N"/>
</dbReference>
<dbReference type="InterPro" id="IPR051268">
    <property type="entry name" value="Type-I_R_enzyme_R_subunit"/>
</dbReference>
<evidence type="ECO:0000256" key="8">
    <source>
        <dbReference type="ARBA" id="ARBA00022840"/>
    </source>
</evidence>